<dbReference type="NCBIfam" id="TIGR02937">
    <property type="entry name" value="sigma70-ECF"/>
    <property type="match status" value="1"/>
</dbReference>
<feature type="domain" description="RNA polymerase sigma factor 70 region 4 type 2" evidence="7">
    <location>
        <begin position="107"/>
        <end position="158"/>
    </location>
</feature>
<dbReference type="InterPro" id="IPR007627">
    <property type="entry name" value="RNA_pol_sigma70_r2"/>
</dbReference>
<keyword evidence="3" id="KW-0731">Sigma factor</keyword>
<comment type="caution">
    <text evidence="8">The sequence shown here is derived from an EMBL/GenBank/DDBJ whole genome shotgun (WGS) entry which is preliminary data.</text>
</comment>
<accession>A0A831WDX1</accession>
<dbReference type="InterPro" id="IPR013325">
    <property type="entry name" value="RNA_pol_sigma_r2"/>
</dbReference>
<keyword evidence="2" id="KW-0805">Transcription regulation</keyword>
<dbReference type="PANTHER" id="PTHR43133">
    <property type="entry name" value="RNA POLYMERASE ECF-TYPE SIGMA FACTO"/>
    <property type="match status" value="1"/>
</dbReference>
<sequence>MIDFYLPLSLKKQLMGERNKLYRLAMSWCGDRMLADDLVQDCLIRAWQKRRQLKDREKMHAWMYRILHNCWMEHLRRARPTTDLEQVPVETGGSLEGKLEQQQLAARVRQAVGRLPLGQREVVTLVDLEEFRYAEVAEILDIPIGTVMSRLNRARKTLRTELLHLQAPVVREETVLRRVK</sequence>
<dbReference type="InterPro" id="IPR039425">
    <property type="entry name" value="RNA_pol_sigma-70-like"/>
</dbReference>
<dbReference type="SUPFAM" id="SSF88659">
    <property type="entry name" value="Sigma3 and sigma4 domains of RNA polymerase sigma factors"/>
    <property type="match status" value="1"/>
</dbReference>
<dbReference type="GO" id="GO:0016987">
    <property type="term" value="F:sigma factor activity"/>
    <property type="evidence" value="ECO:0007669"/>
    <property type="project" value="UniProtKB-KW"/>
</dbReference>
<dbReference type="Proteomes" id="UP000886339">
    <property type="component" value="Unassembled WGS sequence"/>
</dbReference>
<name>A0A831WDX1_9GAMM</name>
<gene>
    <name evidence="8" type="ORF">ENJ12_12270</name>
</gene>
<evidence type="ECO:0000256" key="5">
    <source>
        <dbReference type="ARBA" id="ARBA00023163"/>
    </source>
</evidence>
<dbReference type="AlphaFoldDB" id="A0A831WDX1"/>
<dbReference type="InterPro" id="IPR014284">
    <property type="entry name" value="RNA_pol_sigma-70_dom"/>
</dbReference>
<dbReference type="InterPro" id="IPR013324">
    <property type="entry name" value="RNA_pol_sigma_r3/r4-like"/>
</dbReference>
<dbReference type="EMBL" id="DRLF01000421">
    <property type="protein sequence ID" value="HEC07624.1"/>
    <property type="molecule type" value="Genomic_DNA"/>
</dbReference>
<feature type="domain" description="RNA polymerase sigma-70 region 2" evidence="6">
    <location>
        <begin position="18"/>
        <end position="79"/>
    </location>
</feature>
<evidence type="ECO:0000256" key="4">
    <source>
        <dbReference type="ARBA" id="ARBA00023125"/>
    </source>
</evidence>
<evidence type="ECO:0000259" key="6">
    <source>
        <dbReference type="Pfam" id="PF04542"/>
    </source>
</evidence>
<dbReference type="Gene3D" id="1.10.1740.10">
    <property type="match status" value="1"/>
</dbReference>
<dbReference type="Pfam" id="PF08281">
    <property type="entry name" value="Sigma70_r4_2"/>
    <property type="match status" value="1"/>
</dbReference>
<dbReference type="InterPro" id="IPR036388">
    <property type="entry name" value="WH-like_DNA-bd_sf"/>
</dbReference>
<comment type="similarity">
    <text evidence="1">Belongs to the sigma-70 factor family. ECF subfamily.</text>
</comment>
<keyword evidence="5" id="KW-0804">Transcription</keyword>
<evidence type="ECO:0000259" key="7">
    <source>
        <dbReference type="Pfam" id="PF08281"/>
    </source>
</evidence>
<dbReference type="CDD" id="cd06171">
    <property type="entry name" value="Sigma70_r4"/>
    <property type="match status" value="1"/>
</dbReference>
<proteinExistence type="inferred from homology"/>
<protein>
    <submittedName>
        <fullName evidence="8">RNA polymerase sigma factor</fullName>
    </submittedName>
</protein>
<dbReference type="GO" id="GO:0003677">
    <property type="term" value="F:DNA binding"/>
    <property type="evidence" value="ECO:0007669"/>
    <property type="project" value="UniProtKB-KW"/>
</dbReference>
<dbReference type="Gene3D" id="1.10.10.10">
    <property type="entry name" value="Winged helix-like DNA-binding domain superfamily/Winged helix DNA-binding domain"/>
    <property type="match status" value="1"/>
</dbReference>
<keyword evidence="4" id="KW-0238">DNA-binding</keyword>
<evidence type="ECO:0000256" key="3">
    <source>
        <dbReference type="ARBA" id="ARBA00023082"/>
    </source>
</evidence>
<dbReference type="GO" id="GO:0006352">
    <property type="term" value="P:DNA-templated transcription initiation"/>
    <property type="evidence" value="ECO:0007669"/>
    <property type="project" value="InterPro"/>
</dbReference>
<dbReference type="PANTHER" id="PTHR43133:SF8">
    <property type="entry name" value="RNA POLYMERASE SIGMA FACTOR HI_1459-RELATED"/>
    <property type="match status" value="1"/>
</dbReference>
<organism evidence="8">
    <name type="scientific">Thiolapillus brandeum</name>
    <dbReference type="NCBI Taxonomy" id="1076588"/>
    <lineage>
        <taxon>Bacteria</taxon>
        <taxon>Pseudomonadati</taxon>
        <taxon>Pseudomonadota</taxon>
        <taxon>Gammaproteobacteria</taxon>
        <taxon>Chromatiales</taxon>
        <taxon>Sedimenticolaceae</taxon>
        <taxon>Thiolapillus</taxon>
    </lineage>
</organism>
<evidence type="ECO:0000256" key="2">
    <source>
        <dbReference type="ARBA" id="ARBA00023015"/>
    </source>
</evidence>
<reference evidence="8" key="1">
    <citation type="journal article" date="2020" name="mSystems">
        <title>Genome- and Community-Level Interaction Insights into Carbon Utilization and Element Cycling Functions of Hydrothermarchaeota in Hydrothermal Sediment.</title>
        <authorList>
            <person name="Zhou Z."/>
            <person name="Liu Y."/>
            <person name="Xu W."/>
            <person name="Pan J."/>
            <person name="Luo Z.H."/>
            <person name="Li M."/>
        </authorList>
    </citation>
    <scope>NUCLEOTIDE SEQUENCE [LARGE SCALE GENOMIC DNA]</scope>
    <source>
        <strain evidence="8">HyVt-458</strain>
    </source>
</reference>
<dbReference type="Pfam" id="PF04542">
    <property type="entry name" value="Sigma70_r2"/>
    <property type="match status" value="1"/>
</dbReference>
<evidence type="ECO:0000256" key="1">
    <source>
        <dbReference type="ARBA" id="ARBA00010641"/>
    </source>
</evidence>
<evidence type="ECO:0000313" key="8">
    <source>
        <dbReference type="EMBL" id="HEC07624.1"/>
    </source>
</evidence>
<dbReference type="SUPFAM" id="SSF88946">
    <property type="entry name" value="Sigma2 domain of RNA polymerase sigma factors"/>
    <property type="match status" value="1"/>
</dbReference>
<dbReference type="InterPro" id="IPR013249">
    <property type="entry name" value="RNA_pol_sigma70_r4_t2"/>
</dbReference>